<dbReference type="EMBL" id="FRBH01000002">
    <property type="protein sequence ID" value="SHK64178.1"/>
    <property type="molecule type" value="Genomic_DNA"/>
</dbReference>
<name>A0A1M6U507_9FLAO</name>
<keyword evidence="5" id="KW-1185">Reference proteome</keyword>
<dbReference type="EMBL" id="BMFL01000010">
    <property type="protein sequence ID" value="GGE99963.1"/>
    <property type="molecule type" value="Genomic_DNA"/>
</dbReference>
<dbReference type="STRING" id="1434701.SAMN05443634_102209"/>
<keyword evidence="1" id="KW-0732">Signal</keyword>
<sequence length="187" mass="21435">MKKILPFIAILIMLSSYTNAQESHIEKSYYSIQTGFLGVWVNNESKIGDKFALRSEIGFDSGIWGGSYYDKTGFIMTPVITVEPRLYYNLDKRKQQNKNIKRNAGNFLSVKTSYHPDWFTISNTNNLNVISDISIIPTWGIKRNIGFSNFNYEIGIGAGYQYIFSNSNRPAKSDIMYNLNLRIGYSF</sequence>
<evidence type="ECO:0000256" key="1">
    <source>
        <dbReference type="SAM" id="SignalP"/>
    </source>
</evidence>
<dbReference type="Proteomes" id="UP000650994">
    <property type="component" value="Unassembled WGS sequence"/>
</dbReference>
<dbReference type="OrthoDB" id="883248at2"/>
<reference evidence="4" key="3">
    <citation type="submission" date="2016-11" db="EMBL/GenBank/DDBJ databases">
        <authorList>
            <person name="Varghese N."/>
            <person name="Submissions S."/>
        </authorList>
    </citation>
    <scope>NUCLEOTIDE SEQUENCE [LARGE SCALE GENOMIC DNA]</scope>
    <source>
        <strain evidence="4">DSM 27989</strain>
    </source>
</reference>
<accession>A0A1M6U507</accession>
<dbReference type="Proteomes" id="UP000184120">
    <property type="component" value="Unassembled WGS sequence"/>
</dbReference>
<evidence type="ECO:0000313" key="2">
    <source>
        <dbReference type="EMBL" id="GGE99963.1"/>
    </source>
</evidence>
<organism evidence="3 4">
    <name type="scientific">Chishuiella changwenlii</name>
    <dbReference type="NCBI Taxonomy" id="1434701"/>
    <lineage>
        <taxon>Bacteria</taxon>
        <taxon>Pseudomonadati</taxon>
        <taxon>Bacteroidota</taxon>
        <taxon>Flavobacteriia</taxon>
        <taxon>Flavobacteriales</taxon>
        <taxon>Weeksellaceae</taxon>
        <taxon>Chishuiella</taxon>
    </lineage>
</organism>
<reference evidence="5" key="4">
    <citation type="journal article" date="2019" name="Int. J. Syst. Evol. Microbiol.">
        <title>The Global Catalogue of Microorganisms (GCM) 10K type strain sequencing project: providing services to taxonomists for standard genome sequencing and annotation.</title>
        <authorList>
            <consortium name="The Broad Institute Genomics Platform"/>
            <consortium name="The Broad Institute Genome Sequencing Center for Infectious Disease"/>
            <person name="Wu L."/>
            <person name="Ma J."/>
        </authorList>
    </citation>
    <scope>NUCLEOTIDE SEQUENCE [LARGE SCALE GENOMIC DNA]</scope>
    <source>
        <strain evidence="5">CGMCC 1.12707</strain>
    </source>
</reference>
<dbReference type="AlphaFoldDB" id="A0A1M6U507"/>
<evidence type="ECO:0008006" key="6">
    <source>
        <dbReference type="Google" id="ProtNLM"/>
    </source>
</evidence>
<protein>
    <recommendedName>
        <fullName evidence="6">Outer membrane protein beta-barrel domain-containing protein</fullName>
    </recommendedName>
</protein>
<feature type="chain" id="PRO_5012861749" description="Outer membrane protein beta-barrel domain-containing protein" evidence="1">
    <location>
        <begin position="21"/>
        <end position="187"/>
    </location>
</feature>
<reference evidence="3" key="2">
    <citation type="submission" date="2016-11" db="EMBL/GenBank/DDBJ databases">
        <authorList>
            <person name="Jaros S."/>
            <person name="Januszkiewicz K."/>
            <person name="Wedrychowicz H."/>
        </authorList>
    </citation>
    <scope>NUCLEOTIDE SEQUENCE [LARGE SCALE GENOMIC DNA]</scope>
    <source>
        <strain evidence="3">DSM 27989</strain>
    </source>
</reference>
<evidence type="ECO:0000313" key="4">
    <source>
        <dbReference type="Proteomes" id="UP000184120"/>
    </source>
</evidence>
<gene>
    <name evidence="2" type="ORF">GCM10010984_16950</name>
    <name evidence="3" type="ORF">SAMN05443634_102209</name>
</gene>
<dbReference type="RefSeq" id="WP_072929597.1">
    <property type="nucleotide sequence ID" value="NZ_BMFL01000010.1"/>
</dbReference>
<evidence type="ECO:0000313" key="5">
    <source>
        <dbReference type="Proteomes" id="UP000650994"/>
    </source>
</evidence>
<evidence type="ECO:0000313" key="3">
    <source>
        <dbReference type="EMBL" id="SHK64178.1"/>
    </source>
</evidence>
<feature type="signal peptide" evidence="1">
    <location>
        <begin position="1"/>
        <end position="20"/>
    </location>
</feature>
<reference evidence="2" key="5">
    <citation type="submission" date="2024-05" db="EMBL/GenBank/DDBJ databases">
        <authorList>
            <person name="Sun Q."/>
            <person name="Zhou Y."/>
        </authorList>
    </citation>
    <scope>NUCLEOTIDE SEQUENCE</scope>
    <source>
        <strain evidence="2">CGMCC 1.12707</strain>
    </source>
</reference>
<proteinExistence type="predicted"/>
<reference evidence="2" key="1">
    <citation type="journal article" date="2014" name="Int. J. Syst. Evol. Microbiol.">
        <title>Complete genome of a new Firmicutes species belonging to the dominant human colonic microbiota ('Ruminococcus bicirculans') reveals two chromosomes and a selective capacity to utilize plant glucans.</title>
        <authorList>
            <consortium name="NISC Comparative Sequencing Program"/>
            <person name="Wegmann U."/>
            <person name="Louis P."/>
            <person name="Goesmann A."/>
            <person name="Henrissat B."/>
            <person name="Duncan S.H."/>
            <person name="Flint H.J."/>
        </authorList>
    </citation>
    <scope>NUCLEOTIDE SEQUENCE</scope>
    <source>
        <strain evidence="2">CGMCC 1.12707</strain>
    </source>
</reference>